<feature type="domain" description="Cytochrome c" evidence="5">
    <location>
        <begin position="67"/>
        <end position="152"/>
    </location>
</feature>
<organism evidence="6 7">
    <name type="scientific">Microvirga puerhi</name>
    <dbReference type="NCBI Taxonomy" id="2876078"/>
    <lineage>
        <taxon>Bacteria</taxon>
        <taxon>Pseudomonadati</taxon>
        <taxon>Pseudomonadota</taxon>
        <taxon>Alphaproteobacteria</taxon>
        <taxon>Hyphomicrobiales</taxon>
        <taxon>Methylobacteriaceae</taxon>
        <taxon>Microvirga</taxon>
    </lineage>
</organism>
<sequence length="176" mass="19591">MKFFCLILPLLLTACDNLDHQPRDDHYKRTSLFADGKVLQSPPPGTVGRDDLALEAALTTRPPLTQALLERGRERYDIYCSVCHDFSGYGQGTVPSRGFPHPPSFHIPRLRAAPPAYFVDVITHGHGVMYSYADRVAPADRWAIAAYIRALQVSQDTSVTALSDEERTKLEAAHDQ</sequence>
<comment type="caution">
    <text evidence="6">The sequence shown here is derived from an EMBL/GenBank/DDBJ whole genome shotgun (WGS) entry which is preliminary data.</text>
</comment>
<dbReference type="InterPro" id="IPR036909">
    <property type="entry name" value="Cyt_c-like_dom_sf"/>
</dbReference>
<dbReference type="PANTHER" id="PTHR40394">
    <property type="entry name" value="LIPOPROTEIN-RELATED"/>
    <property type="match status" value="1"/>
</dbReference>
<evidence type="ECO:0000259" key="5">
    <source>
        <dbReference type="PROSITE" id="PS51007"/>
    </source>
</evidence>
<dbReference type="EMBL" id="JAIRBM010000003">
    <property type="protein sequence ID" value="MBZ6075701.1"/>
    <property type="molecule type" value="Genomic_DNA"/>
</dbReference>
<evidence type="ECO:0000256" key="2">
    <source>
        <dbReference type="ARBA" id="ARBA00022723"/>
    </source>
</evidence>
<dbReference type="InterPro" id="IPR009056">
    <property type="entry name" value="Cyt_c-like_dom"/>
</dbReference>
<reference evidence="6 7" key="1">
    <citation type="submission" date="2021-09" db="EMBL/GenBank/DDBJ databases">
        <title>The complete genome sequence of a new microorganism.</title>
        <authorList>
            <person name="Zi Z."/>
        </authorList>
    </citation>
    <scope>NUCLEOTIDE SEQUENCE [LARGE SCALE GENOMIC DNA]</scope>
    <source>
        <strain evidence="6 7">WGZ8</strain>
    </source>
</reference>
<evidence type="ECO:0000313" key="7">
    <source>
        <dbReference type="Proteomes" id="UP000704176"/>
    </source>
</evidence>
<name>A0ABS7VJK0_9HYPH</name>
<dbReference type="PANTHER" id="PTHR40394:SF2">
    <property type="entry name" value="QUINOL:CYTOCHROME C OXIDOREDUCTASE MEMBRANE PROTEIN"/>
    <property type="match status" value="1"/>
</dbReference>
<evidence type="ECO:0000256" key="4">
    <source>
        <dbReference type="PROSITE-ProRule" id="PRU00433"/>
    </source>
</evidence>
<evidence type="ECO:0000256" key="3">
    <source>
        <dbReference type="ARBA" id="ARBA00023004"/>
    </source>
</evidence>
<keyword evidence="1 4" id="KW-0349">Heme</keyword>
<evidence type="ECO:0000256" key="1">
    <source>
        <dbReference type="ARBA" id="ARBA00022617"/>
    </source>
</evidence>
<dbReference type="Gene3D" id="1.10.760.10">
    <property type="entry name" value="Cytochrome c-like domain"/>
    <property type="match status" value="1"/>
</dbReference>
<dbReference type="PROSITE" id="PS51257">
    <property type="entry name" value="PROKAR_LIPOPROTEIN"/>
    <property type="match status" value="1"/>
</dbReference>
<proteinExistence type="predicted"/>
<dbReference type="SUPFAM" id="SSF46626">
    <property type="entry name" value="Cytochrome c"/>
    <property type="match status" value="1"/>
</dbReference>
<keyword evidence="7" id="KW-1185">Reference proteome</keyword>
<accession>A0ABS7VJK0</accession>
<dbReference type="Proteomes" id="UP000704176">
    <property type="component" value="Unassembled WGS sequence"/>
</dbReference>
<keyword evidence="2 4" id="KW-0479">Metal-binding</keyword>
<dbReference type="RefSeq" id="WP_224311843.1">
    <property type="nucleotide sequence ID" value="NZ_JAIRBM010000003.1"/>
</dbReference>
<protein>
    <submittedName>
        <fullName evidence="6">Cytochrome c</fullName>
    </submittedName>
</protein>
<dbReference type="Pfam" id="PF13442">
    <property type="entry name" value="Cytochrome_CBB3"/>
    <property type="match status" value="1"/>
</dbReference>
<evidence type="ECO:0000313" key="6">
    <source>
        <dbReference type="EMBL" id="MBZ6075701.1"/>
    </source>
</evidence>
<gene>
    <name evidence="6" type="ORF">K9B37_05290</name>
</gene>
<keyword evidence="3 4" id="KW-0408">Iron</keyword>
<dbReference type="PROSITE" id="PS51007">
    <property type="entry name" value="CYTC"/>
    <property type="match status" value="1"/>
</dbReference>